<evidence type="ECO:0000259" key="4">
    <source>
        <dbReference type="Pfam" id="PF25579"/>
    </source>
</evidence>
<dbReference type="Proteomes" id="UP001604277">
    <property type="component" value="Unassembled WGS sequence"/>
</dbReference>
<organism evidence="5 6">
    <name type="scientific">Forsythia ovata</name>
    <dbReference type="NCBI Taxonomy" id="205694"/>
    <lineage>
        <taxon>Eukaryota</taxon>
        <taxon>Viridiplantae</taxon>
        <taxon>Streptophyta</taxon>
        <taxon>Embryophyta</taxon>
        <taxon>Tracheophyta</taxon>
        <taxon>Spermatophyta</taxon>
        <taxon>Magnoliopsida</taxon>
        <taxon>eudicotyledons</taxon>
        <taxon>Gunneridae</taxon>
        <taxon>Pentapetalae</taxon>
        <taxon>asterids</taxon>
        <taxon>lamiids</taxon>
        <taxon>Lamiales</taxon>
        <taxon>Oleaceae</taxon>
        <taxon>Forsythieae</taxon>
        <taxon>Forsythia</taxon>
    </lineage>
</organism>
<dbReference type="InterPro" id="IPR045322">
    <property type="entry name" value="HECTD1/TRIP12-like"/>
</dbReference>
<gene>
    <name evidence="5" type="ORF">Fot_03280</name>
</gene>
<dbReference type="GO" id="GO:0061630">
    <property type="term" value="F:ubiquitin protein ligase activity"/>
    <property type="evidence" value="ECO:0007669"/>
    <property type="project" value="UniProtKB-EC"/>
</dbReference>
<dbReference type="InterPro" id="IPR016024">
    <property type="entry name" value="ARM-type_fold"/>
</dbReference>
<dbReference type="EMBL" id="JBFOLJ010000001">
    <property type="protein sequence ID" value="KAL2558541.1"/>
    <property type="molecule type" value="Genomic_DNA"/>
</dbReference>
<dbReference type="Gene3D" id="1.25.10.10">
    <property type="entry name" value="Leucine-rich Repeat Variant"/>
    <property type="match status" value="1"/>
</dbReference>
<accession>A0ABD1X9A4</accession>
<dbReference type="PANTHER" id="PTHR45670:SF10">
    <property type="entry name" value="E3 UBIQUITIN-PROTEIN LIGASE UPL4"/>
    <property type="match status" value="1"/>
</dbReference>
<reference evidence="6" key="1">
    <citation type="submission" date="2024-07" db="EMBL/GenBank/DDBJ databases">
        <title>Two chromosome-level genome assemblies of Korean endemic species Abeliophyllum distichum and Forsythia ovata (Oleaceae).</title>
        <authorList>
            <person name="Jang H."/>
        </authorList>
    </citation>
    <scope>NUCLEOTIDE SEQUENCE [LARGE SCALE GENOMIC DNA]</scope>
</reference>
<evidence type="ECO:0000256" key="3">
    <source>
        <dbReference type="ARBA" id="ARBA00022679"/>
    </source>
</evidence>
<dbReference type="SUPFAM" id="SSF48371">
    <property type="entry name" value="ARM repeat"/>
    <property type="match status" value="1"/>
</dbReference>
<name>A0ABD1X9A4_9LAMI</name>
<proteinExistence type="predicted"/>
<evidence type="ECO:0000313" key="6">
    <source>
        <dbReference type="Proteomes" id="UP001604277"/>
    </source>
</evidence>
<feature type="domain" description="E3 ubiquitin-protein ligase TRIP12-like TPR repeats" evidence="4">
    <location>
        <begin position="79"/>
        <end position="160"/>
    </location>
</feature>
<sequence length="273" mass="30981">MFICFQDERPSAECPICNGHEKHVQGQFPHLMFPPRVVHAPPGVPLFLQAYPVQGMPYYHTHVELVFLSATSISNWHALLSFVNCYPLPLMVAFSYTCVKLTRYESNPDIVLLALRAMIYLCDVNPRSSSFLVRHDVVPVLCQRLMAIEYLDVADQAMFAYGFEILLTLIVDIEPDAQVMRATNEINSVEQVSNSSDMLDELCKYGLVQQVLSLIELKSQTTLHQNISGMLIFHTYLNHDLQSPTSSQGFDKITCQREQDAQLTSDKEAFLMD</sequence>
<protein>
    <recommendedName>
        <fullName evidence="2">HECT-type E3 ubiquitin transferase</fullName>
        <ecNumber evidence="2">2.3.2.26</ecNumber>
    </recommendedName>
</protein>
<evidence type="ECO:0000256" key="2">
    <source>
        <dbReference type="ARBA" id="ARBA00012485"/>
    </source>
</evidence>
<dbReference type="InterPro" id="IPR011989">
    <property type="entry name" value="ARM-like"/>
</dbReference>
<evidence type="ECO:0000313" key="5">
    <source>
        <dbReference type="EMBL" id="KAL2558541.1"/>
    </source>
</evidence>
<keyword evidence="3" id="KW-0808">Transferase</keyword>
<evidence type="ECO:0000256" key="1">
    <source>
        <dbReference type="ARBA" id="ARBA00000885"/>
    </source>
</evidence>
<dbReference type="AlphaFoldDB" id="A0ABD1X9A4"/>
<dbReference type="Pfam" id="PF25579">
    <property type="entry name" value="TPR_TRIP12_N"/>
    <property type="match status" value="1"/>
</dbReference>
<dbReference type="InterPro" id="IPR057948">
    <property type="entry name" value="TPR_TRIP12_N"/>
</dbReference>
<keyword evidence="6" id="KW-1185">Reference proteome</keyword>
<dbReference type="PANTHER" id="PTHR45670">
    <property type="entry name" value="E3 UBIQUITIN-PROTEIN LIGASE TRIP12"/>
    <property type="match status" value="1"/>
</dbReference>
<dbReference type="EC" id="2.3.2.26" evidence="2"/>
<comment type="caution">
    <text evidence="5">The sequence shown here is derived from an EMBL/GenBank/DDBJ whole genome shotgun (WGS) entry which is preliminary data.</text>
</comment>
<comment type="catalytic activity">
    <reaction evidence="1">
        <text>S-ubiquitinyl-[E2 ubiquitin-conjugating enzyme]-L-cysteine + [acceptor protein]-L-lysine = [E2 ubiquitin-conjugating enzyme]-L-cysteine + N(6)-ubiquitinyl-[acceptor protein]-L-lysine.</text>
        <dbReference type="EC" id="2.3.2.26"/>
    </reaction>
</comment>